<dbReference type="GO" id="GO:0006167">
    <property type="term" value="P:AMP biosynthetic process"/>
    <property type="evidence" value="ECO:0007669"/>
    <property type="project" value="TreeGrafter"/>
</dbReference>
<dbReference type="InterPro" id="IPR000086">
    <property type="entry name" value="NUDIX_hydrolase_dom"/>
</dbReference>
<accession>A0A845R423</accession>
<evidence type="ECO:0000256" key="1">
    <source>
        <dbReference type="ARBA" id="ARBA00022801"/>
    </source>
</evidence>
<dbReference type="Gene3D" id="3.90.79.10">
    <property type="entry name" value="Nucleoside Triphosphate Pyrophosphohydrolase"/>
    <property type="match status" value="1"/>
</dbReference>
<dbReference type="CDD" id="cd03673">
    <property type="entry name" value="NUDIX_Ap6A_hydrolase"/>
    <property type="match status" value="1"/>
</dbReference>
<reference evidence="3 4" key="1">
    <citation type="submission" date="2018-08" db="EMBL/GenBank/DDBJ databases">
        <title>Murine metabolic-syndrome-specific gut microbial biobank.</title>
        <authorList>
            <person name="Liu C."/>
        </authorList>
    </citation>
    <scope>NUCLEOTIDE SEQUENCE [LARGE SCALE GENOMIC DNA]</scope>
    <source>
        <strain evidence="3 4">583</strain>
    </source>
</reference>
<keyword evidence="1 3" id="KW-0378">Hydrolase</keyword>
<feature type="domain" description="Nudix hydrolase" evidence="2">
    <location>
        <begin position="2"/>
        <end position="132"/>
    </location>
</feature>
<dbReference type="PANTHER" id="PTHR21340">
    <property type="entry name" value="DIADENOSINE 5,5-P1,P4-TETRAPHOSPHATE PYROPHOSPHOHYDROLASE MUTT"/>
    <property type="match status" value="1"/>
</dbReference>
<organism evidence="3 4">
    <name type="scientific">Senegalia massiliensis</name>
    <dbReference type="NCBI Taxonomy" id="1720316"/>
    <lineage>
        <taxon>Bacteria</taxon>
        <taxon>Bacillati</taxon>
        <taxon>Bacillota</taxon>
        <taxon>Clostridia</taxon>
        <taxon>Eubacteriales</taxon>
        <taxon>Clostridiaceae</taxon>
        <taxon>Senegalia</taxon>
    </lineage>
</organism>
<evidence type="ECO:0000313" key="3">
    <source>
        <dbReference type="EMBL" id="NBI08182.1"/>
    </source>
</evidence>
<dbReference type="Pfam" id="PF00293">
    <property type="entry name" value="NUDIX"/>
    <property type="match status" value="1"/>
</dbReference>
<dbReference type="PANTHER" id="PTHR21340:SF0">
    <property type="entry name" value="BIS(5'-NUCLEOSYL)-TETRAPHOSPHATASE [ASYMMETRICAL]"/>
    <property type="match status" value="1"/>
</dbReference>
<dbReference type="RefSeq" id="WP_160198646.1">
    <property type="nucleotide sequence ID" value="NZ_QXXA01000023.1"/>
</dbReference>
<dbReference type="InterPro" id="IPR051325">
    <property type="entry name" value="Nudix_hydrolase_domain"/>
</dbReference>
<keyword evidence="4" id="KW-1185">Reference proteome</keyword>
<dbReference type="OrthoDB" id="9816289at2"/>
<sequence length="138" mass="16032">MKCETSSGGVVIFNNAILLLKKYNGDWVLPKGRVEENENLSQAAIREVYEEGSVHADIVKYIDSISYSFRNNRNSNNELVKKTVHWFLMRTNSMECYPQKREGFIEARFVHIDRVAELAKYDDEQEVIKKAINEINND</sequence>
<proteinExistence type="predicted"/>
<evidence type="ECO:0000313" key="4">
    <source>
        <dbReference type="Proteomes" id="UP000467132"/>
    </source>
</evidence>
<dbReference type="InterPro" id="IPR015797">
    <property type="entry name" value="NUDIX_hydrolase-like_dom_sf"/>
</dbReference>
<dbReference type="EMBL" id="QXXA01000023">
    <property type="protein sequence ID" value="NBI08182.1"/>
    <property type="molecule type" value="Genomic_DNA"/>
</dbReference>
<dbReference type="SUPFAM" id="SSF55811">
    <property type="entry name" value="Nudix"/>
    <property type="match status" value="1"/>
</dbReference>
<dbReference type="PROSITE" id="PS51462">
    <property type="entry name" value="NUDIX"/>
    <property type="match status" value="1"/>
</dbReference>
<name>A0A845R423_9CLOT</name>
<dbReference type="GO" id="GO:0004081">
    <property type="term" value="F:bis(5'-nucleosyl)-tetraphosphatase (asymmetrical) activity"/>
    <property type="evidence" value="ECO:0007669"/>
    <property type="project" value="TreeGrafter"/>
</dbReference>
<dbReference type="Proteomes" id="UP000467132">
    <property type="component" value="Unassembled WGS sequence"/>
</dbReference>
<gene>
    <name evidence="3" type="ORF">D3Z33_15085</name>
</gene>
<dbReference type="AlphaFoldDB" id="A0A845R423"/>
<comment type="caution">
    <text evidence="3">The sequence shown here is derived from an EMBL/GenBank/DDBJ whole genome shotgun (WGS) entry which is preliminary data.</text>
</comment>
<dbReference type="GO" id="GO:0006754">
    <property type="term" value="P:ATP biosynthetic process"/>
    <property type="evidence" value="ECO:0007669"/>
    <property type="project" value="TreeGrafter"/>
</dbReference>
<evidence type="ECO:0000259" key="2">
    <source>
        <dbReference type="PROSITE" id="PS51462"/>
    </source>
</evidence>
<protein>
    <submittedName>
        <fullName evidence="3">NUDIX hydrolase</fullName>
    </submittedName>
</protein>